<keyword evidence="1" id="KW-1133">Transmembrane helix</keyword>
<keyword evidence="1" id="KW-0812">Transmembrane</keyword>
<sequence>MRTSPEEQALLADASQTKLERQQLNPADTAFAIQRGLAKARTRRMAGHMQLKWITAVLVTALAAGWLLMGPLGGSTPQQAMYSPPAQNWGVLEPFRDLVETDIDGNTIASAINNGYVQLVDRSVKSGIYRLTVNAVMADENKMIVLYTAQTDASQEIYSVNRSRATDMLTNHKFDDSNAGGVQVPKGNHIIYGRTAINLKRTDAFPEKLMLDFQIVSLDPGKLADPKTGTKRPEMRYSELMKISFDLDPKFSVPKTEITKINQLFTIDGHEVMLSQVEMSPLIIRAKLVYEPNKKIDFQTKQSISESLHPYEIVSITQNGKQTKLLMYRGSGTEDGMIVYYSSNMLDDPQSLVLKIPTETGKVYDDLQEAEKHKLELKIK</sequence>
<accession>A0A0M9BNF2</accession>
<dbReference type="Proteomes" id="UP000037688">
    <property type="component" value="Unassembled WGS sequence"/>
</dbReference>
<dbReference type="OrthoDB" id="2578053at2"/>
<evidence type="ECO:0000313" key="2">
    <source>
        <dbReference type="EMBL" id="KOY15828.1"/>
    </source>
</evidence>
<evidence type="ECO:0000313" key="3">
    <source>
        <dbReference type="Proteomes" id="UP000037688"/>
    </source>
</evidence>
<proteinExistence type="predicted"/>
<feature type="transmembrane region" description="Helical" evidence="1">
    <location>
        <begin position="51"/>
        <end position="69"/>
    </location>
</feature>
<gene>
    <name evidence="2" type="ORF">AMS66_14340</name>
</gene>
<keyword evidence="3" id="KW-1185">Reference proteome</keyword>
<dbReference type="RefSeq" id="WP_053781431.1">
    <property type="nucleotide sequence ID" value="NZ_LITU01000059.1"/>
</dbReference>
<organism evidence="2 3">
    <name type="scientific">Paenibacillus xylanivorans</name>
    <dbReference type="NCBI Taxonomy" id="1705561"/>
    <lineage>
        <taxon>Bacteria</taxon>
        <taxon>Bacillati</taxon>
        <taxon>Bacillota</taxon>
        <taxon>Bacilli</taxon>
        <taxon>Bacillales</taxon>
        <taxon>Paenibacillaceae</taxon>
        <taxon>Paenibacillus</taxon>
    </lineage>
</organism>
<dbReference type="EMBL" id="LITU01000059">
    <property type="protein sequence ID" value="KOY15828.1"/>
    <property type="molecule type" value="Genomic_DNA"/>
</dbReference>
<name>A0A0M9BNF2_9BACL</name>
<reference evidence="2 3" key="1">
    <citation type="submission" date="2015-08" db="EMBL/GenBank/DDBJ databases">
        <title>Draft genome sequence of cellulolytic and xylanolytic Paenibacillus sp. A59, isolated from a decaying forest soil from Patagonia, Argentina.</title>
        <authorList>
            <person name="Ghio S."/>
            <person name="Caceres A.M."/>
            <person name="Talia P."/>
            <person name="Grasso D."/>
            <person name="Campos E."/>
        </authorList>
    </citation>
    <scope>NUCLEOTIDE SEQUENCE [LARGE SCALE GENOMIC DNA]</scope>
    <source>
        <strain evidence="2 3">A59</strain>
    </source>
</reference>
<protein>
    <submittedName>
        <fullName evidence="2">Uncharacterized protein</fullName>
    </submittedName>
</protein>
<dbReference type="PATRIC" id="fig|1705561.3.peg.2790"/>
<evidence type="ECO:0000256" key="1">
    <source>
        <dbReference type="SAM" id="Phobius"/>
    </source>
</evidence>
<keyword evidence="1" id="KW-0472">Membrane</keyword>
<comment type="caution">
    <text evidence="2">The sequence shown here is derived from an EMBL/GenBank/DDBJ whole genome shotgun (WGS) entry which is preliminary data.</text>
</comment>
<dbReference type="AlphaFoldDB" id="A0A0M9BNF2"/>